<accession>A0ABQ5MT64</accession>
<dbReference type="InterPro" id="IPR036890">
    <property type="entry name" value="HATPase_C_sf"/>
</dbReference>
<comment type="subcellular location">
    <subcellularLocation>
        <location evidence="2">Cell membrane</location>
    </subcellularLocation>
</comment>
<dbReference type="Pfam" id="PF00672">
    <property type="entry name" value="HAMP"/>
    <property type="match status" value="1"/>
</dbReference>
<dbReference type="PANTHER" id="PTHR45436:SF5">
    <property type="entry name" value="SENSOR HISTIDINE KINASE TRCS"/>
    <property type="match status" value="1"/>
</dbReference>
<dbReference type="Gene3D" id="6.10.340.10">
    <property type="match status" value="1"/>
</dbReference>
<dbReference type="InterPro" id="IPR005467">
    <property type="entry name" value="His_kinase_dom"/>
</dbReference>
<name>A0ABQ5MT64_9MICC</name>
<dbReference type="InterPro" id="IPR050428">
    <property type="entry name" value="TCS_sensor_his_kinase"/>
</dbReference>
<organism evidence="14 15">
    <name type="scientific">Arthrobacter mangrovi</name>
    <dbReference type="NCBI Taxonomy" id="2966350"/>
    <lineage>
        <taxon>Bacteria</taxon>
        <taxon>Bacillati</taxon>
        <taxon>Actinomycetota</taxon>
        <taxon>Actinomycetes</taxon>
        <taxon>Micrococcales</taxon>
        <taxon>Micrococcaceae</taxon>
        <taxon>Arthrobacter</taxon>
    </lineage>
</organism>
<keyword evidence="10" id="KW-0472">Membrane</keyword>
<dbReference type="InterPro" id="IPR003594">
    <property type="entry name" value="HATPase_dom"/>
</dbReference>
<protein>
    <recommendedName>
        <fullName evidence="3">histidine kinase</fullName>
        <ecNumber evidence="3">2.7.13.3</ecNumber>
    </recommendedName>
</protein>
<dbReference type="InterPro" id="IPR036097">
    <property type="entry name" value="HisK_dim/P_sf"/>
</dbReference>
<keyword evidence="15" id="KW-1185">Reference proteome</keyword>
<dbReference type="SUPFAM" id="SSF47384">
    <property type="entry name" value="Homodimeric domain of signal transducing histidine kinase"/>
    <property type="match status" value="1"/>
</dbReference>
<dbReference type="SMART" id="SM00388">
    <property type="entry name" value="HisKA"/>
    <property type="match status" value="1"/>
</dbReference>
<keyword evidence="6" id="KW-0812">Transmembrane</keyword>
<evidence type="ECO:0000256" key="7">
    <source>
        <dbReference type="ARBA" id="ARBA00022777"/>
    </source>
</evidence>
<dbReference type="GO" id="GO:0016301">
    <property type="term" value="F:kinase activity"/>
    <property type="evidence" value="ECO:0007669"/>
    <property type="project" value="UniProtKB-KW"/>
</dbReference>
<keyword evidence="8" id="KW-1133">Transmembrane helix</keyword>
<keyword evidence="4" id="KW-0597">Phosphoprotein</keyword>
<feature type="region of interest" description="Disordered" evidence="11">
    <location>
        <begin position="49"/>
        <end position="76"/>
    </location>
</feature>
<evidence type="ECO:0000256" key="8">
    <source>
        <dbReference type="ARBA" id="ARBA00022989"/>
    </source>
</evidence>
<dbReference type="EC" id="2.7.13.3" evidence="3"/>
<evidence type="ECO:0000256" key="9">
    <source>
        <dbReference type="ARBA" id="ARBA00023012"/>
    </source>
</evidence>
<feature type="domain" description="Histidine kinase" evidence="12">
    <location>
        <begin position="269"/>
        <end position="491"/>
    </location>
</feature>
<evidence type="ECO:0000313" key="15">
    <source>
        <dbReference type="Proteomes" id="UP001209654"/>
    </source>
</evidence>
<dbReference type="PROSITE" id="PS50109">
    <property type="entry name" value="HIS_KIN"/>
    <property type="match status" value="1"/>
</dbReference>
<dbReference type="SMART" id="SM00304">
    <property type="entry name" value="HAMP"/>
    <property type="match status" value="1"/>
</dbReference>
<dbReference type="SUPFAM" id="SSF55874">
    <property type="entry name" value="ATPase domain of HSP90 chaperone/DNA topoisomerase II/histidine kinase"/>
    <property type="match status" value="1"/>
</dbReference>
<dbReference type="PANTHER" id="PTHR45436">
    <property type="entry name" value="SENSOR HISTIDINE KINASE YKOH"/>
    <property type="match status" value="1"/>
</dbReference>
<dbReference type="PROSITE" id="PS50885">
    <property type="entry name" value="HAMP"/>
    <property type="match status" value="1"/>
</dbReference>
<evidence type="ECO:0000256" key="3">
    <source>
        <dbReference type="ARBA" id="ARBA00012438"/>
    </source>
</evidence>
<evidence type="ECO:0000313" key="14">
    <source>
        <dbReference type="EMBL" id="GLB67170.1"/>
    </source>
</evidence>
<sequence>MRNRHLRTRLILATLALLTAICVAIGVFSHVAMSSYLTGEIDGGLTHAAGRAGFPDGPRPGDIKPPAGGVNPENAAGQRPGTLNVLFRDGQVQNSALVQDDGSTEPLSAEDLTLLGSVDPASGPTDLVLSSGRYRVVAADLPAQAGPEGTVLVTGLSTAERDSALASLDITMAGLSLAGLLTTGLVGTIIIRRSLRPLEELAAVANSVSQLPLESGEVEVPVRVPPAVSHPGSEVGTVGLALNKMIDHVTNALRARHASETKVRQFVADASHELRTPLTAIRGYTELVLDRAQVDPTERAALERVDSESKRMSALVEDLLLLARLDEGQRGEPTEVDLTELIIEATSDAQVTAPDYEWKLELPEDPVVVPGVDDELRQVLINLLSNAHKHTPPGTRVVTALQVADGRVWLTVTDNGPGIDPAFLDTIFSRFSRADTARTVPAGSTAGKGKSGSSGLGLAIVQALLEANGGTVSVDSEPGCTRFTVVLPLAVADDQTVSQERHKNGQFRA</sequence>
<evidence type="ECO:0000256" key="6">
    <source>
        <dbReference type="ARBA" id="ARBA00022692"/>
    </source>
</evidence>
<reference evidence="14 15" key="1">
    <citation type="journal article" date="2023" name="Int. J. Syst. Evol. Microbiol.">
        <title>Arthrobacter mangrovi sp. nov., an actinobacterium isolated from the rhizosphere of a mangrove.</title>
        <authorList>
            <person name="Hamada M."/>
            <person name="Saitou S."/>
            <person name="Enomoto N."/>
            <person name="Nanri K."/>
            <person name="Hidaka K."/>
            <person name="Miura T."/>
            <person name="Tamura T."/>
        </authorList>
    </citation>
    <scope>NUCLEOTIDE SEQUENCE [LARGE SCALE GENOMIC DNA]</scope>
    <source>
        <strain evidence="14 15">NBRC 112813</strain>
    </source>
</reference>
<keyword evidence="5" id="KW-0808">Transferase</keyword>
<gene>
    <name evidence="14" type="ORF">AHIS1636_16090</name>
</gene>
<dbReference type="InterPro" id="IPR004358">
    <property type="entry name" value="Sig_transdc_His_kin-like_C"/>
</dbReference>
<dbReference type="Gene3D" id="1.10.287.130">
    <property type="match status" value="1"/>
</dbReference>
<keyword evidence="9" id="KW-0902">Two-component regulatory system</keyword>
<evidence type="ECO:0000256" key="5">
    <source>
        <dbReference type="ARBA" id="ARBA00022679"/>
    </source>
</evidence>
<feature type="domain" description="HAMP" evidence="13">
    <location>
        <begin position="192"/>
        <end position="254"/>
    </location>
</feature>
<dbReference type="InterPro" id="IPR003661">
    <property type="entry name" value="HisK_dim/P_dom"/>
</dbReference>
<comment type="caution">
    <text evidence="14">The sequence shown here is derived from an EMBL/GenBank/DDBJ whole genome shotgun (WGS) entry which is preliminary data.</text>
</comment>
<keyword evidence="7 14" id="KW-0418">Kinase</keyword>
<dbReference type="Gene3D" id="3.30.565.10">
    <property type="entry name" value="Histidine kinase-like ATPase, C-terminal domain"/>
    <property type="match status" value="1"/>
</dbReference>
<dbReference type="PRINTS" id="PR00344">
    <property type="entry name" value="BCTRLSENSOR"/>
</dbReference>
<dbReference type="Proteomes" id="UP001209654">
    <property type="component" value="Unassembled WGS sequence"/>
</dbReference>
<evidence type="ECO:0000256" key="10">
    <source>
        <dbReference type="ARBA" id="ARBA00023136"/>
    </source>
</evidence>
<dbReference type="InterPro" id="IPR003660">
    <property type="entry name" value="HAMP_dom"/>
</dbReference>
<dbReference type="Pfam" id="PF00512">
    <property type="entry name" value="HisKA"/>
    <property type="match status" value="1"/>
</dbReference>
<evidence type="ECO:0000256" key="4">
    <source>
        <dbReference type="ARBA" id="ARBA00022553"/>
    </source>
</evidence>
<evidence type="ECO:0000259" key="12">
    <source>
        <dbReference type="PROSITE" id="PS50109"/>
    </source>
</evidence>
<dbReference type="EMBL" id="BRVS01000006">
    <property type="protein sequence ID" value="GLB67170.1"/>
    <property type="molecule type" value="Genomic_DNA"/>
</dbReference>
<dbReference type="SMART" id="SM00387">
    <property type="entry name" value="HATPase_c"/>
    <property type="match status" value="1"/>
</dbReference>
<dbReference type="Pfam" id="PF02518">
    <property type="entry name" value="HATPase_c"/>
    <property type="match status" value="1"/>
</dbReference>
<proteinExistence type="predicted"/>
<evidence type="ECO:0000256" key="11">
    <source>
        <dbReference type="SAM" id="MobiDB-lite"/>
    </source>
</evidence>
<evidence type="ECO:0000256" key="2">
    <source>
        <dbReference type="ARBA" id="ARBA00004236"/>
    </source>
</evidence>
<evidence type="ECO:0000259" key="13">
    <source>
        <dbReference type="PROSITE" id="PS50885"/>
    </source>
</evidence>
<evidence type="ECO:0000256" key="1">
    <source>
        <dbReference type="ARBA" id="ARBA00000085"/>
    </source>
</evidence>
<dbReference type="CDD" id="cd00082">
    <property type="entry name" value="HisKA"/>
    <property type="match status" value="1"/>
</dbReference>
<comment type="catalytic activity">
    <reaction evidence="1">
        <text>ATP + protein L-histidine = ADP + protein N-phospho-L-histidine.</text>
        <dbReference type="EC" id="2.7.13.3"/>
    </reaction>
</comment>